<evidence type="ECO:0000256" key="5">
    <source>
        <dbReference type="ARBA" id="ARBA00023004"/>
    </source>
</evidence>
<evidence type="ECO:0000256" key="1">
    <source>
        <dbReference type="ARBA" id="ARBA00010617"/>
    </source>
</evidence>
<dbReference type="InterPro" id="IPR001128">
    <property type="entry name" value="Cyt_P450"/>
</dbReference>
<dbReference type="RefSeq" id="WP_079043839.1">
    <property type="nucleotide sequence ID" value="NZ_CP023699.1"/>
</dbReference>
<dbReference type="PRINTS" id="PR00385">
    <property type="entry name" value="P450"/>
</dbReference>
<evidence type="ECO:0000256" key="6">
    <source>
        <dbReference type="ARBA" id="ARBA00023033"/>
    </source>
</evidence>
<dbReference type="EMBL" id="CP023699">
    <property type="protein sequence ID" value="QEU89765.1"/>
    <property type="molecule type" value="Genomic_DNA"/>
</dbReference>
<dbReference type="GO" id="GO:0020037">
    <property type="term" value="F:heme binding"/>
    <property type="evidence" value="ECO:0007669"/>
    <property type="project" value="InterPro"/>
</dbReference>
<dbReference type="FunFam" id="1.10.630.10:FF:000018">
    <property type="entry name" value="Cytochrome P450 monooxygenase"/>
    <property type="match status" value="1"/>
</dbReference>
<gene>
    <name evidence="8" type="ORF">CP970_01295</name>
</gene>
<proteinExistence type="inferred from homology"/>
<keyword evidence="2 7" id="KW-0349">Heme</keyword>
<dbReference type="Gene3D" id="1.10.630.10">
    <property type="entry name" value="Cytochrome P450"/>
    <property type="match status" value="1"/>
</dbReference>
<name>A0A5J6G707_STRKN</name>
<evidence type="ECO:0000313" key="8">
    <source>
        <dbReference type="EMBL" id="QEU89765.1"/>
    </source>
</evidence>
<sequence>MPHEPLTPAPATALHEGVAASAADPEPIRLPVERPAGCPFDPPAELARLRSERPLTRLKFPDGHVGWLATSHAVARAVLADSRFSSRYELMHLPFETGFTGELPPAPIGDMTGMDAPEHTRYRRLLAGKFTVRRMAQLGDRIERITADHLDAMERQGPAVDLVTAYARPIPALTICELLGVPYDEHHFFQESTATVMSHSSTPEQLAATMTAMNEYLRQLVVTKRAAPTDDLLSDLTGSDLDDEELTGLAAFLLGAGLDTTANMIALGTFALLGNPDQFAALRTDPGLADQAVEELMRYLTIAQLGAQSALEDVELAGQLVRAGETVAVSMEAANRDPVKYPDPDVLDLRRKASGQLGFGHGIHQCLGQQLARVEMRAAIPALVTRFPTLRLAVPADEIPLRTGMNIFGVHRLPVTWDEQ</sequence>
<dbReference type="InterPro" id="IPR036396">
    <property type="entry name" value="Cyt_P450_sf"/>
</dbReference>
<protein>
    <submittedName>
        <fullName evidence="8">Cytochrome P450</fullName>
    </submittedName>
</protein>
<keyword evidence="6 7" id="KW-0503">Monooxygenase</keyword>
<keyword evidence="9" id="KW-1185">Reference proteome</keyword>
<evidence type="ECO:0000313" key="9">
    <source>
        <dbReference type="Proteomes" id="UP000325529"/>
    </source>
</evidence>
<dbReference type="KEGG" id="ska:CP970_01295"/>
<organism evidence="8 9">
    <name type="scientific">Streptomyces kanamyceticus</name>
    <dbReference type="NCBI Taxonomy" id="1967"/>
    <lineage>
        <taxon>Bacteria</taxon>
        <taxon>Bacillati</taxon>
        <taxon>Actinomycetota</taxon>
        <taxon>Actinomycetes</taxon>
        <taxon>Kitasatosporales</taxon>
        <taxon>Streptomycetaceae</taxon>
        <taxon>Streptomyces</taxon>
    </lineage>
</organism>
<evidence type="ECO:0000256" key="7">
    <source>
        <dbReference type="RuleBase" id="RU000461"/>
    </source>
</evidence>
<dbReference type="PANTHER" id="PTHR46696">
    <property type="entry name" value="P450, PUTATIVE (EUROFUNG)-RELATED"/>
    <property type="match status" value="1"/>
</dbReference>
<dbReference type="Proteomes" id="UP000325529">
    <property type="component" value="Chromosome"/>
</dbReference>
<dbReference type="SUPFAM" id="SSF48264">
    <property type="entry name" value="Cytochrome P450"/>
    <property type="match status" value="1"/>
</dbReference>
<dbReference type="OrthoDB" id="3664945at2"/>
<keyword evidence="5 7" id="KW-0408">Iron</keyword>
<dbReference type="CDD" id="cd11030">
    <property type="entry name" value="CYP105-like"/>
    <property type="match status" value="1"/>
</dbReference>
<dbReference type="GO" id="GO:0004497">
    <property type="term" value="F:monooxygenase activity"/>
    <property type="evidence" value="ECO:0007669"/>
    <property type="project" value="UniProtKB-KW"/>
</dbReference>
<dbReference type="Pfam" id="PF00067">
    <property type="entry name" value="p450"/>
    <property type="match status" value="1"/>
</dbReference>
<evidence type="ECO:0000256" key="4">
    <source>
        <dbReference type="ARBA" id="ARBA00023002"/>
    </source>
</evidence>
<dbReference type="GO" id="GO:0005506">
    <property type="term" value="F:iron ion binding"/>
    <property type="evidence" value="ECO:0007669"/>
    <property type="project" value="InterPro"/>
</dbReference>
<evidence type="ECO:0000256" key="3">
    <source>
        <dbReference type="ARBA" id="ARBA00022723"/>
    </source>
</evidence>
<reference evidence="8 9" key="1">
    <citation type="submission" date="2017-09" db="EMBL/GenBank/DDBJ databases">
        <authorList>
            <person name="Lee N."/>
            <person name="Cho B.-K."/>
        </authorList>
    </citation>
    <scope>NUCLEOTIDE SEQUENCE [LARGE SCALE GENOMIC DNA]</scope>
    <source>
        <strain evidence="8 9">ATCC 12853</strain>
    </source>
</reference>
<dbReference type="InterPro" id="IPR002397">
    <property type="entry name" value="Cyt_P450_B"/>
</dbReference>
<dbReference type="PANTHER" id="PTHR46696:SF1">
    <property type="entry name" value="CYTOCHROME P450 YJIB-RELATED"/>
    <property type="match status" value="1"/>
</dbReference>
<comment type="similarity">
    <text evidence="1 7">Belongs to the cytochrome P450 family.</text>
</comment>
<dbReference type="PROSITE" id="PS00086">
    <property type="entry name" value="CYTOCHROME_P450"/>
    <property type="match status" value="1"/>
</dbReference>
<dbReference type="AlphaFoldDB" id="A0A5J6G707"/>
<keyword evidence="3 7" id="KW-0479">Metal-binding</keyword>
<accession>A0A5J6G707</accession>
<dbReference type="PRINTS" id="PR00359">
    <property type="entry name" value="BP450"/>
</dbReference>
<dbReference type="GO" id="GO:0016705">
    <property type="term" value="F:oxidoreductase activity, acting on paired donors, with incorporation or reduction of molecular oxygen"/>
    <property type="evidence" value="ECO:0007669"/>
    <property type="project" value="InterPro"/>
</dbReference>
<evidence type="ECO:0000256" key="2">
    <source>
        <dbReference type="ARBA" id="ARBA00022617"/>
    </source>
</evidence>
<dbReference type="InterPro" id="IPR017972">
    <property type="entry name" value="Cyt_P450_CS"/>
</dbReference>
<keyword evidence="4 7" id="KW-0560">Oxidoreductase</keyword>